<sequence length="386" mass="42707">MRNGNGEAKVEMNDELKVIIATEVRAQMAPVVKEIVREVITEVRSVMTDVLAPIYDGLNCLRNTNSNATTLPLHAISAGTTSLTVPSTVVSYPSESAILAEVYTATSSVACTDVTAATAATQNVQLPQFLKENGGTAYDSRKRKMYMNDGISSKSTEDIMEEPIEPRGRESTSDCVAYNYIYYNTASAVPIMSMLKPDSNTYVCQKVPNIFLGKEGGKISFLVDTRAVPLRDLTADNLGSWTCRFTAHMKSRKYMVKKGKVVTHIKQYGQVYTLPQEYDYILHRQYYCHGNTIGPSTIRKNIWYLSNKLQGGDIIGCAIISYEIGDNVTVKVSKLRHRILLNNNSSENLHLMKPQVTGAPEEADVSSVAINPNAELQRFVNNVRVP</sequence>
<evidence type="ECO:0000313" key="2">
    <source>
        <dbReference type="Proteomes" id="UP000276776"/>
    </source>
</evidence>
<proteinExistence type="predicted"/>
<evidence type="ECO:0000313" key="3">
    <source>
        <dbReference type="WBParaSite" id="TCLT_0000540101-mRNA-1"/>
    </source>
</evidence>
<reference evidence="1 2" key="2">
    <citation type="submission" date="2018-11" db="EMBL/GenBank/DDBJ databases">
        <authorList>
            <consortium name="Pathogen Informatics"/>
        </authorList>
    </citation>
    <scope>NUCLEOTIDE SEQUENCE [LARGE SCALE GENOMIC DNA]</scope>
</reference>
<organism evidence="3">
    <name type="scientific">Thelazia callipaeda</name>
    <name type="common">Oriental eyeworm</name>
    <name type="synonym">Parasitic nematode</name>
    <dbReference type="NCBI Taxonomy" id="103827"/>
    <lineage>
        <taxon>Eukaryota</taxon>
        <taxon>Metazoa</taxon>
        <taxon>Ecdysozoa</taxon>
        <taxon>Nematoda</taxon>
        <taxon>Chromadorea</taxon>
        <taxon>Rhabditida</taxon>
        <taxon>Spirurina</taxon>
        <taxon>Spiruromorpha</taxon>
        <taxon>Thelazioidea</taxon>
        <taxon>Thelaziidae</taxon>
        <taxon>Thelazia</taxon>
    </lineage>
</organism>
<reference evidence="3" key="1">
    <citation type="submission" date="2017-02" db="UniProtKB">
        <authorList>
            <consortium name="WormBaseParasite"/>
        </authorList>
    </citation>
    <scope>IDENTIFICATION</scope>
</reference>
<dbReference type="OMA" id="TIRKNIW"/>
<name>A0A0N5CY89_THECL</name>
<dbReference type="EMBL" id="UYYF01004337">
    <property type="protein sequence ID" value="VDN02631.1"/>
    <property type="molecule type" value="Genomic_DNA"/>
</dbReference>
<dbReference type="Proteomes" id="UP000276776">
    <property type="component" value="Unassembled WGS sequence"/>
</dbReference>
<keyword evidence="2" id="KW-1185">Reference proteome</keyword>
<dbReference type="WBParaSite" id="TCLT_0000540101-mRNA-1">
    <property type="protein sequence ID" value="TCLT_0000540101-mRNA-1"/>
    <property type="gene ID" value="TCLT_0000540101"/>
</dbReference>
<protein>
    <submittedName>
        <fullName evidence="3">Ig-like domain-containing protein</fullName>
    </submittedName>
</protein>
<dbReference type="OrthoDB" id="5831175at2759"/>
<accession>A0A0N5CY89</accession>
<evidence type="ECO:0000313" key="1">
    <source>
        <dbReference type="EMBL" id="VDN02631.1"/>
    </source>
</evidence>
<gene>
    <name evidence="1" type="ORF">TCLT_LOCUS5390</name>
</gene>
<dbReference type="AlphaFoldDB" id="A0A0N5CY89"/>